<feature type="domain" description="ABC transporter" evidence="6">
    <location>
        <begin position="18"/>
        <end position="247"/>
    </location>
</feature>
<dbReference type="EMBL" id="CP026309">
    <property type="protein sequence ID" value="AUV84068.1"/>
    <property type="molecule type" value="Genomic_DNA"/>
</dbReference>
<keyword evidence="2" id="KW-0813">Transport</keyword>
<proteinExistence type="inferred from homology"/>
<dbReference type="OrthoDB" id="97750at2157"/>
<evidence type="ECO:0000256" key="1">
    <source>
        <dbReference type="ARBA" id="ARBA00005417"/>
    </source>
</evidence>
<keyword evidence="3" id="KW-0547">Nucleotide-binding</keyword>
<dbReference type="PANTHER" id="PTHR43820">
    <property type="entry name" value="HIGH-AFFINITY BRANCHED-CHAIN AMINO ACID TRANSPORT ATP-BINDING PROTEIN LIVF"/>
    <property type="match status" value="1"/>
</dbReference>
<dbReference type="GeneID" id="35594311"/>
<accession>A0A2I8VQ69</accession>
<dbReference type="RefSeq" id="WP_103427757.1">
    <property type="nucleotide sequence ID" value="NZ_CP026309.1"/>
</dbReference>
<reference evidence="7 8" key="1">
    <citation type="submission" date="2018-01" db="EMBL/GenBank/DDBJ databases">
        <title>Complete genome sequence of Salinigranum rubrum GX10T, an extremely halophilic archaeon isolated from a marine solar saltern.</title>
        <authorList>
            <person name="Han S."/>
        </authorList>
    </citation>
    <scope>NUCLEOTIDE SEQUENCE [LARGE SCALE GENOMIC DNA]</scope>
    <source>
        <strain evidence="7 8">GX10</strain>
    </source>
</reference>
<dbReference type="GO" id="GO:0015807">
    <property type="term" value="P:L-amino acid transport"/>
    <property type="evidence" value="ECO:0007669"/>
    <property type="project" value="TreeGrafter"/>
</dbReference>
<evidence type="ECO:0000256" key="4">
    <source>
        <dbReference type="ARBA" id="ARBA00022840"/>
    </source>
</evidence>
<evidence type="ECO:0000256" key="5">
    <source>
        <dbReference type="ARBA" id="ARBA00022970"/>
    </source>
</evidence>
<gene>
    <name evidence="7" type="ORF">C2R22_19425</name>
</gene>
<keyword evidence="8" id="KW-1185">Reference proteome</keyword>
<dbReference type="CDD" id="cd03224">
    <property type="entry name" value="ABC_TM1139_LivF_branched"/>
    <property type="match status" value="1"/>
</dbReference>
<dbReference type="InterPro" id="IPR003439">
    <property type="entry name" value="ABC_transporter-like_ATP-bd"/>
</dbReference>
<organism evidence="7 8">
    <name type="scientific">Salinigranum rubrum</name>
    <dbReference type="NCBI Taxonomy" id="755307"/>
    <lineage>
        <taxon>Archaea</taxon>
        <taxon>Methanobacteriati</taxon>
        <taxon>Methanobacteriota</taxon>
        <taxon>Stenosarchaea group</taxon>
        <taxon>Halobacteria</taxon>
        <taxon>Halobacteriales</taxon>
        <taxon>Haloferacaceae</taxon>
        <taxon>Salinigranum</taxon>
    </lineage>
</organism>
<evidence type="ECO:0000256" key="2">
    <source>
        <dbReference type="ARBA" id="ARBA00022448"/>
    </source>
</evidence>
<dbReference type="KEGG" id="srub:C2R22_19425"/>
<evidence type="ECO:0000313" key="7">
    <source>
        <dbReference type="EMBL" id="AUV84068.1"/>
    </source>
</evidence>
<keyword evidence="4 7" id="KW-0067">ATP-binding</keyword>
<keyword evidence="5" id="KW-0029">Amino-acid transport</keyword>
<dbReference type="Pfam" id="PF00005">
    <property type="entry name" value="ABC_tran"/>
    <property type="match status" value="1"/>
</dbReference>
<dbReference type="InterPro" id="IPR027417">
    <property type="entry name" value="P-loop_NTPase"/>
</dbReference>
<dbReference type="SUPFAM" id="SSF52540">
    <property type="entry name" value="P-loop containing nucleoside triphosphate hydrolases"/>
    <property type="match status" value="1"/>
</dbReference>
<evidence type="ECO:0000259" key="6">
    <source>
        <dbReference type="PROSITE" id="PS50893"/>
    </source>
</evidence>
<dbReference type="GO" id="GO:0015658">
    <property type="term" value="F:branched-chain amino acid transmembrane transporter activity"/>
    <property type="evidence" value="ECO:0007669"/>
    <property type="project" value="TreeGrafter"/>
</dbReference>
<dbReference type="AlphaFoldDB" id="A0A2I8VQ69"/>
<name>A0A2I8VQ69_9EURY</name>
<dbReference type="InterPro" id="IPR017871">
    <property type="entry name" value="ABC_transporter-like_CS"/>
</dbReference>
<dbReference type="Proteomes" id="UP000236584">
    <property type="component" value="Chromosome"/>
</dbReference>
<dbReference type="InterPro" id="IPR003593">
    <property type="entry name" value="AAA+_ATPase"/>
</dbReference>
<dbReference type="PROSITE" id="PS50893">
    <property type="entry name" value="ABC_TRANSPORTER_2"/>
    <property type="match status" value="1"/>
</dbReference>
<dbReference type="InterPro" id="IPR052156">
    <property type="entry name" value="BCAA_Transport_ATP-bd_LivF"/>
</dbReference>
<dbReference type="PROSITE" id="PS00211">
    <property type="entry name" value="ABC_TRANSPORTER_1"/>
    <property type="match status" value="1"/>
</dbReference>
<evidence type="ECO:0000313" key="8">
    <source>
        <dbReference type="Proteomes" id="UP000236584"/>
    </source>
</evidence>
<dbReference type="GO" id="GO:0005524">
    <property type="term" value="F:ATP binding"/>
    <property type="evidence" value="ECO:0007669"/>
    <property type="project" value="UniProtKB-KW"/>
</dbReference>
<evidence type="ECO:0000256" key="3">
    <source>
        <dbReference type="ARBA" id="ARBA00022741"/>
    </source>
</evidence>
<dbReference type="GO" id="GO:0016887">
    <property type="term" value="F:ATP hydrolysis activity"/>
    <property type="evidence" value="ECO:0007669"/>
    <property type="project" value="InterPro"/>
</dbReference>
<comment type="similarity">
    <text evidence="1">Belongs to the ABC transporter superfamily.</text>
</comment>
<dbReference type="Gene3D" id="3.40.50.300">
    <property type="entry name" value="P-loop containing nucleotide triphosphate hydrolases"/>
    <property type="match status" value="1"/>
</dbReference>
<dbReference type="PANTHER" id="PTHR43820:SF4">
    <property type="entry name" value="HIGH-AFFINITY BRANCHED-CHAIN AMINO ACID TRANSPORT ATP-BINDING PROTEIN LIVF"/>
    <property type="match status" value="1"/>
</dbReference>
<dbReference type="SMART" id="SM00382">
    <property type="entry name" value="AAA"/>
    <property type="match status" value="1"/>
</dbReference>
<protein>
    <submittedName>
        <fullName evidence="7">ABC transporter ATP-binding protein</fullName>
    </submittedName>
</protein>
<sequence length="250" mass="27145">MAAEADLDRVPRLDDALLSVRGVETGYGDLQVLRGVDLDVRAEEIVLVFGPNGAGKSTLMRAIYRLLPLWAGTVTVGGTDVSAVETDDLVDYGVGYVPQTENVFPNLTVSENLDIGGAAVSGSKRRRAELYDLFPRLEERLEQRASTLSGGERQMLAMARALMADPDVLLVDEPSAGLAPQLVDRAFDHVQRVREEGTAVLMVEQNVRAALGVADRGYVLDMGENRFEGPADELLASDAVRDLYLGRRDD</sequence>